<gene>
    <name evidence="17" type="ORF">Scaly_2304500</name>
</gene>
<dbReference type="PROSITE" id="PS50135">
    <property type="entry name" value="ZF_ZZ_2"/>
    <property type="match status" value="1"/>
</dbReference>
<evidence type="ECO:0000259" key="14">
    <source>
        <dbReference type="PROSITE" id="PS50934"/>
    </source>
</evidence>
<keyword evidence="6" id="KW-0238">DNA-binding</keyword>
<reference evidence="17" key="1">
    <citation type="submission" date="2020-06" db="EMBL/GenBank/DDBJ databases">
        <authorList>
            <person name="Li T."/>
            <person name="Hu X."/>
            <person name="Zhang T."/>
            <person name="Song X."/>
            <person name="Zhang H."/>
            <person name="Dai N."/>
            <person name="Sheng W."/>
            <person name="Hou X."/>
            <person name="Wei L."/>
        </authorList>
    </citation>
    <scope>NUCLEOTIDE SEQUENCE</scope>
    <source>
        <strain evidence="17">KEN8</strain>
        <tissue evidence="17">Leaf</tissue>
    </source>
</reference>
<dbReference type="EMBL" id="JACGWM010000014">
    <property type="protein sequence ID" value="KAL0328719.1"/>
    <property type="molecule type" value="Genomic_DNA"/>
</dbReference>
<dbReference type="InterPro" id="IPR000433">
    <property type="entry name" value="Znf_ZZ"/>
</dbReference>
<keyword evidence="2" id="KW-0479">Metal-binding</keyword>
<protein>
    <recommendedName>
        <fullName evidence="9">Transcriptional adapter</fullName>
    </recommendedName>
</protein>
<dbReference type="FunFam" id="3.30.60.90:FF:000013">
    <property type="entry name" value="Transcriptional adapter"/>
    <property type="match status" value="1"/>
</dbReference>
<dbReference type="InterPro" id="IPR055141">
    <property type="entry name" value="TADA2A_B-like_dom"/>
</dbReference>
<dbReference type="InterPro" id="IPR007526">
    <property type="entry name" value="SWIRM"/>
</dbReference>
<dbReference type="GO" id="GO:0006338">
    <property type="term" value="P:chromatin remodeling"/>
    <property type="evidence" value="ECO:0007669"/>
    <property type="project" value="TreeGrafter"/>
</dbReference>
<dbReference type="SUPFAM" id="SSF57850">
    <property type="entry name" value="RING/U-box"/>
    <property type="match status" value="1"/>
</dbReference>
<dbReference type="Pfam" id="PF00249">
    <property type="entry name" value="Myb_DNA-binding"/>
    <property type="match status" value="1"/>
</dbReference>
<dbReference type="CDD" id="cd02335">
    <property type="entry name" value="ZZ_ADA2"/>
    <property type="match status" value="1"/>
</dbReference>
<feature type="domain" description="SWIRM" evidence="14">
    <location>
        <begin position="423"/>
        <end position="509"/>
    </location>
</feature>
<dbReference type="InterPro" id="IPR041983">
    <property type="entry name" value="ADA2-like_ZZ"/>
</dbReference>
<dbReference type="GO" id="GO:0003682">
    <property type="term" value="F:chromatin binding"/>
    <property type="evidence" value="ECO:0007669"/>
    <property type="project" value="TreeGrafter"/>
</dbReference>
<name>A0AAW2MD53_9LAMI</name>
<dbReference type="FunFam" id="1.10.10.60:FF:000115">
    <property type="entry name" value="Transcriptional adapter 2"/>
    <property type="match status" value="1"/>
</dbReference>
<dbReference type="PROSITE" id="PS01357">
    <property type="entry name" value="ZF_ZZ_1"/>
    <property type="match status" value="1"/>
</dbReference>
<dbReference type="CDD" id="cd00167">
    <property type="entry name" value="SANT"/>
    <property type="match status" value="1"/>
</dbReference>
<dbReference type="InterPro" id="IPR001005">
    <property type="entry name" value="SANT/Myb"/>
</dbReference>
<evidence type="ECO:0000256" key="10">
    <source>
        <dbReference type="PROSITE-ProRule" id="PRU00228"/>
    </source>
</evidence>
<dbReference type="PROSITE" id="PS51293">
    <property type="entry name" value="SANT"/>
    <property type="match status" value="1"/>
</dbReference>
<evidence type="ECO:0000256" key="5">
    <source>
        <dbReference type="ARBA" id="ARBA00023015"/>
    </source>
</evidence>
<keyword evidence="8 9" id="KW-0539">Nucleus</keyword>
<dbReference type="InterPro" id="IPR036388">
    <property type="entry name" value="WH-like_DNA-bd_sf"/>
</dbReference>
<sequence length="509" mass="57395">MGRSRGNFHAEDDPSQRSRRKKSAQNGENLESVTAGQGSTDGKRALYHCNYCNKDITGRIRIKCAVCSDFDLCIECFSVGAEVHPHKSGHPYRVMDILSFPLICPEWNADEEMLLLEGIEMYGMGNWAEVAEHVGTKTKEVCIEHYRNAYLNSPYFPLPDMTHVVGKNRKELLAMAKEHFEDKKGEIQLKEESPFSPSRVKVEDSYKTGSSGRLPSTSVAGAKVNKKASNMAHAKDQGDLNMEDHMSGRSFGGNKPKSAKVEGPSLVDSSGYNPKRQEFDTEYDNDAEQLLADMEFKETDTEEERELKLRVLRIYSKRLDERQRRKDFILERNLLHPSFYYSMRMLLKNIKAYNPSYGFTSEARAAGCRSAAEADRYFEQKKRETEEGDHRKESSQAGPSSQESLSVPVSSDSFGTYSTTTSAGQANSSTDLDFVTISAANLLSESEKQLCREIRLAPQHYLKMQEDMTTQIMIGNISKKSDAHSLFQIEPAKIDKVYDMLVKKGIVQP</sequence>
<evidence type="ECO:0000259" key="12">
    <source>
        <dbReference type="PROSITE" id="PS50090"/>
    </source>
</evidence>
<dbReference type="GO" id="GO:0008270">
    <property type="term" value="F:zinc ion binding"/>
    <property type="evidence" value="ECO:0007669"/>
    <property type="project" value="UniProtKB-KW"/>
</dbReference>
<feature type="region of interest" description="Disordered" evidence="11">
    <location>
        <begin position="1"/>
        <end position="39"/>
    </location>
</feature>
<evidence type="ECO:0000256" key="3">
    <source>
        <dbReference type="ARBA" id="ARBA00022771"/>
    </source>
</evidence>
<feature type="domain" description="Myb-like" evidence="12">
    <location>
        <begin position="107"/>
        <end position="150"/>
    </location>
</feature>
<feature type="domain" description="ZZ-type" evidence="13">
    <location>
        <begin position="44"/>
        <end position="100"/>
    </location>
</feature>
<dbReference type="GO" id="GO:0003677">
    <property type="term" value="F:DNA binding"/>
    <property type="evidence" value="ECO:0007669"/>
    <property type="project" value="UniProtKB-KW"/>
</dbReference>
<dbReference type="GO" id="GO:0006357">
    <property type="term" value="P:regulation of transcription by RNA polymerase II"/>
    <property type="evidence" value="ECO:0007669"/>
    <property type="project" value="InterPro"/>
</dbReference>
<proteinExistence type="predicted"/>
<dbReference type="PROSITE" id="PS51294">
    <property type="entry name" value="HTH_MYB"/>
    <property type="match status" value="1"/>
</dbReference>
<comment type="caution">
    <text evidence="17">The sequence shown here is derived from an EMBL/GenBank/DDBJ whole genome shotgun (WGS) entry which is preliminary data.</text>
</comment>
<dbReference type="PIRSF" id="PIRSF025024">
    <property type="entry name" value="Transcriptional_adaptor_2"/>
    <property type="match status" value="1"/>
</dbReference>
<dbReference type="SMART" id="SM00717">
    <property type="entry name" value="SANT"/>
    <property type="match status" value="1"/>
</dbReference>
<accession>A0AAW2MD53</accession>
<dbReference type="InterPro" id="IPR016827">
    <property type="entry name" value="Ada2/TADA2"/>
</dbReference>
<evidence type="ECO:0000259" key="13">
    <source>
        <dbReference type="PROSITE" id="PS50135"/>
    </source>
</evidence>
<evidence type="ECO:0000256" key="1">
    <source>
        <dbReference type="ARBA" id="ARBA00004123"/>
    </source>
</evidence>
<feature type="compositionally biased region" description="Polar residues" evidence="11">
    <location>
        <begin position="24"/>
        <end position="39"/>
    </location>
</feature>
<feature type="domain" description="SANT" evidence="15">
    <location>
        <begin position="102"/>
        <end position="154"/>
    </location>
</feature>
<dbReference type="InterPro" id="IPR017884">
    <property type="entry name" value="SANT_dom"/>
</dbReference>
<dbReference type="Gene3D" id="1.10.10.10">
    <property type="entry name" value="Winged helix-like DNA-binding domain superfamily/Winged helix DNA-binding domain"/>
    <property type="match status" value="1"/>
</dbReference>
<evidence type="ECO:0000256" key="8">
    <source>
        <dbReference type="ARBA" id="ARBA00023242"/>
    </source>
</evidence>
<evidence type="ECO:0000256" key="9">
    <source>
        <dbReference type="PIRNR" id="PIRNR025024"/>
    </source>
</evidence>
<feature type="compositionally biased region" description="Basic and acidic residues" evidence="11">
    <location>
        <begin position="381"/>
        <end position="394"/>
    </location>
</feature>
<feature type="region of interest" description="Disordered" evidence="11">
    <location>
        <begin position="381"/>
        <end position="410"/>
    </location>
</feature>
<evidence type="ECO:0000256" key="6">
    <source>
        <dbReference type="ARBA" id="ARBA00023125"/>
    </source>
</evidence>
<dbReference type="SMART" id="SM00291">
    <property type="entry name" value="ZnF_ZZ"/>
    <property type="match status" value="1"/>
</dbReference>
<feature type="compositionally biased region" description="Basic and acidic residues" evidence="11">
    <location>
        <begin position="233"/>
        <end position="247"/>
    </location>
</feature>
<dbReference type="PANTHER" id="PTHR12374">
    <property type="entry name" value="TRANSCRIPTIONAL ADAPTOR 2 ADA2 -RELATED"/>
    <property type="match status" value="1"/>
</dbReference>
<dbReference type="AlphaFoldDB" id="A0AAW2MD53"/>
<keyword evidence="3 10" id="KW-0863">Zinc-finger</keyword>
<evidence type="ECO:0000256" key="11">
    <source>
        <dbReference type="SAM" id="MobiDB-lite"/>
    </source>
</evidence>
<keyword evidence="5 9" id="KW-0805">Transcription regulation</keyword>
<reference evidence="17" key="2">
    <citation type="journal article" date="2024" name="Plant">
        <title>Genomic evolution and insights into agronomic trait innovations of Sesamum species.</title>
        <authorList>
            <person name="Miao H."/>
            <person name="Wang L."/>
            <person name="Qu L."/>
            <person name="Liu H."/>
            <person name="Sun Y."/>
            <person name="Le M."/>
            <person name="Wang Q."/>
            <person name="Wei S."/>
            <person name="Zheng Y."/>
            <person name="Lin W."/>
            <person name="Duan Y."/>
            <person name="Cao H."/>
            <person name="Xiong S."/>
            <person name="Wang X."/>
            <person name="Wei L."/>
            <person name="Li C."/>
            <person name="Ma Q."/>
            <person name="Ju M."/>
            <person name="Zhao R."/>
            <person name="Li G."/>
            <person name="Mu C."/>
            <person name="Tian Q."/>
            <person name="Mei H."/>
            <person name="Zhang T."/>
            <person name="Gao T."/>
            <person name="Zhang H."/>
        </authorList>
    </citation>
    <scope>NUCLEOTIDE SEQUENCE</scope>
    <source>
        <strain evidence="17">KEN8</strain>
    </source>
</reference>
<feature type="region of interest" description="Disordered" evidence="11">
    <location>
        <begin position="189"/>
        <end position="278"/>
    </location>
</feature>
<evidence type="ECO:0000256" key="4">
    <source>
        <dbReference type="ARBA" id="ARBA00022833"/>
    </source>
</evidence>
<dbReference type="Pfam" id="PF25299">
    <property type="entry name" value="ZZ_ADA2"/>
    <property type="match status" value="1"/>
</dbReference>
<evidence type="ECO:0000256" key="7">
    <source>
        <dbReference type="ARBA" id="ARBA00023163"/>
    </source>
</evidence>
<dbReference type="GO" id="GO:0005634">
    <property type="term" value="C:nucleus"/>
    <property type="evidence" value="ECO:0007669"/>
    <property type="project" value="UniProtKB-SubCell"/>
</dbReference>
<dbReference type="Gene3D" id="1.10.10.60">
    <property type="entry name" value="Homeodomain-like"/>
    <property type="match status" value="1"/>
</dbReference>
<keyword evidence="4" id="KW-0862">Zinc</keyword>
<dbReference type="InterPro" id="IPR017930">
    <property type="entry name" value="Myb_dom"/>
</dbReference>
<dbReference type="SUPFAM" id="SSF46689">
    <property type="entry name" value="Homeodomain-like"/>
    <property type="match status" value="2"/>
</dbReference>
<dbReference type="FunFam" id="1.10.10.10:FF:000087">
    <property type="entry name" value="Transcriptional adapter 2"/>
    <property type="match status" value="1"/>
</dbReference>
<dbReference type="PROSITE" id="PS50090">
    <property type="entry name" value="MYB_LIKE"/>
    <property type="match status" value="1"/>
</dbReference>
<dbReference type="Pfam" id="PF22941">
    <property type="entry name" value="TADA2A-like_3rd"/>
    <property type="match status" value="1"/>
</dbReference>
<comment type="subcellular location">
    <subcellularLocation>
        <location evidence="1 9">Nucleus</location>
    </subcellularLocation>
</comment>
<dbReference type="Gene3D" id="3.30.60.90">
    <property type="match status" value="1"/>
</dbReference>
<dbReference type="InterPro" id="IPR009057">
    <property type="entry name" value="Homeodomain-like_sf"/>
</dbReference>
<dbReference type="PROSITE" id="PS50934">
    <property type="entry name" value="SWIRM"/>
    <property type="match status" value="1"/>
</dbReference>
<dbReference type="InterPro" id="IPR043145">
    <property type="entry name" value="Znf_ZZ_sf"/>
</dbReference>
<dbReference type="GO" id="GO:0003713">
    <property type="term" value="F:transcription coactivator activity"/>
    <property type="evidence" value="ECO:0007669"/>
    <property type="project" value="InterPro"/>
</dbReference>
<dbReference type="PANTHER" id="PTHR12374:SF81">
    <property type="entry name" value="TRANSCRIPTIONAL ADAPTER ADA2B"/>
    <property type="match status" value="1"/>
</dbReference>
<keyword evidence="7 9" id="KW-0804">Transcription</keyword>
<evidence type="ECO:0000256" key="2">
    <source>
        <dbReference type="ARBA" id="ARBA00022723"/>
    </source>
</evidence>
<feature type="domain" description="HTH myb-type" evidence="16">
    <location>
        <begin position="107"/>
        <end position="154"/>
    </location>
</feature>
<feature type="compositionally biased region" description="Low complexity" evidence="11">
    <location>
        <begin position="399"/>
        <end position="410"/>
    </location>
</feature>
<evidence type="ECO:0000259" key="15">
    <source>
        <dbReference type="PROSITE" id="PS51293"/>
    </source>
</evidence>
<evidence type="ECO:0000259" key="16">
    <source>
        <dbReference type="PROSITE" id="PS51294"/>
    </source>
</evidence>
<organism evidence="17">
    <name type="scientific">Sesamum calycinum</name>
    <dbReference type="NCBI Taxonomy" id="2727403"/>
    <lineage>
        <taxon>Eukaryota</taxon>
        <taxon>Viridiplantae</taxon>
        <taxon>Streptophyta</taxon>
        <taxon>Embryophyta</taxon>
        <taxon>Tracheophyta</taxon>
        <taxon>Spermatophyta</taxon>
        <taxon>Magnoliopsida</taxon>
        <taxon>eudicotyledons</taxon>
        <taxon>Gunneridae</taxon>
        <taxon>Pentapetalae</taxon>
        <taxon>asterids</taxon>
        <taxon>lamiids</taxon>
        <taxon>Lamiales</taxon>
        <taxon>Pedaliaceae</taxon>
        <taxon>Sesamum</taxon>
    </lineage>
</organism>
<evidence type="ECO:0000313" key="17">
    <source>
        <dbReference type="EMBL" id="KAL0328719.1"/>
    </source>
</evidence>
<feature type="compositionally biased region" description="Polar residues" evidence="11">
    <location>
        <begin position="207"/>
        <end position="219"/>
    </location>
</feature>